<organism evidence="4 5">
    <name type="scientific">Chitinophaga qingshengii</name>
    <dbReference type="NCBI Taxonomy" id="1569794"/>
    <lineage>
        <taxon>Bacteria</taxon>
        <taxon>Pseudomonadati</taxon>
        <taxon>Bacteroidota</taxon>
        <taxon>Chitinophagia</taxon>
        <taxon>Chitinophagales</taxon>
        <taxon>Chitinophagaceae</taxon>
        <taxon>Chitinophaga</taxon>
    </lineage>
</organism>
<dbReference type="Pfam" id="PF04773">
    <property type="entry name" value="FecR"/>
    <property type="match status" value="1"/>
</dbReference>
<dbReference type="PIRSF" id="PIRSF018266">
    <property type="entry name" value="FecR"/>
    <property type="match status" value="1"/>
</dbReference>
<evidence type="ECO:0000259" key="3">
    <source>
        <dbReference type="Pfam" id="PF16344"/>
    </source>
</evidence>
<reference evidence="4 5" key="1">
    <citation type="submission" date="2020-09" db="EMBL/GenBank/DDBJ databases">
        <title>Genome sequences of type strains of Chitinophaga qingshengii and Chitinophaga varians.</title>
        <authorList>
            <person name="Kittiwongwattana C."/>
        </authorList>
    </citation>
    <scope>NUCLEOTIDE SEQUENCE [LARGE SCALE GENOMIC DNA]</scope>
    <source>
        <strain evidence="4 5">JCM 30026</strain>
    </source>
</reference>
<sequence length="381" mass="42671">MYHSAEQFLQLTDKYLADTITAREKGVLFSMIARGAYIPEQEQIVARIWQQPLTAAEDITMREQIIGGISARRKKVRRLKIWRWTAAAAVLVLIGAAGSMRLWREEHRLVSLQQRAGKVVLVLGDESQVPLGNSGNLVINEGGARIVQQGAELRYTAGHPALGRPIYNTLRTAAGGQLKLVLPDGTRVWINAGSTVRYPVRFFGNKRQIEVTGEVYMEVEPEKRPFLVSTPHETVQVLGTAFNVHAYNEESFTATTLVSGKIRIVNNYQAAVTLHPGQQARVNHQPVSEAVVRVAEADIEHVVAWKNGYFDFDNETLDDIFRLLSRWYDVQFEAEDSVSRLQFSATINRAVTLEEALSILSSTGAVDFFREGNIIRARMPQ</sequence>
<gene>
    <name evidence="4" type="ORF">ICL07_06410</name>
</gene>
<feature type="domain" description="Protein FecR C-terminal" evidence="3">
    <location>
        <begin position="309"/>
        <end position="375"/>
    </location>
</feature>
<accession>A0ABR7THM3</accession>
<dbReference type="Gene3D" id="3.55.50.30">
    <property type="match status" value="1"/>
</dbReference>
<evidence type="ECO:0000256" key="1">
    <source>
        <dbReference type="SAM" id="Phobius"/>
    </source>
</evidence>
<proteinExistence type="predicted"/>
<evidence type="ECO:0000313" key="4">
    <source>
        <dbReference type="EMBL" id="MBC9930002.1"/>
    </source>
</evidence>
<keyword evidence="1" id="KW-0812">Transmembrane</keyword>
<dbReference type="PANTHER" id="PTHR30273">
    <property type="entry name" value="PERIPLASMIC SIGNAL SENSOR AND SIGMA FACTOR ACTIVATOR FECR-RELATED"/>
    <property type="match status" value="1"/>
</dbReference>
<dbReference type="Proteomes" id="UP000659124">
    <property type="component" value="Unassembled WGS sequence"/>
</dbReference>
<evidence type="ECO:0000259" key="2">
    <source>
        <dbReference type="Pfam" id="PF04773"/>
    </source>
</evidence>
<comment type="caution">
    <text evidence="4">The sequence shown here is derived from an EMBL/GenBank/DDBJ whole genome shotgun (WGS) entry which is preliminary data.</text>
</comment>
<feature type="domain" description="FecR protein" evidence="2">
    <location>
        <begin position="169"/>
        <end position="262"/>
    </location>
</feature>
<dbReference type="Pfam" id="PF16344">
    <property type="entry name" value="FecR_C"/>
    <property type="match status" value="1"/>
</dbReference>
<evidence type="ECO:0000313" key="5">
    <source>
        <dbReference type="Proteomes" id="UP000659124"/>
    </source>
</evidence>
<protein>
    <submittedName>
        <fullName evidence="4">FecR domain-containing protein</fullName>
    </submittedName>
</protein>
<dbReference type="Gene3D" id="2.60.120.1440">
    <property type="match status" value="1"/>
</dbReference>
<dbReference type="InterPro" id="IPR006860">
    <property type="entry name" value="FecR"/>
</dbReference>
<dbReference type="EMBL" id="JACVFC010000001">
    <property type="protein sequence ID" value="MBC9930002.1"/>
    <property type="molecule type" value="Genomic_DNA"/>
</dbReference>
<dbReference type="InterPro" id="IPR032508">
    <property type="entry name" value="FecR_C"/>
</dbReference>
<feature type="transmembrane region" description="Helical" evidence="1">
    <location>
        <begin position="81"/>
        <end position="103"/>
    </location>
</feature>
<keyword evidence="1" id="KW-0472">Membrane</keyword>
<dbReference type="InterPro" id="IPR012373">
    <property type="entry name" value="Ferrdict_sens_TM"/>
</dbReference>
<name>A0ABR7THM3_9BACT</name>
<dbReference type="RefSeq" id="WP_188087089.1">
    <property type="nucleotide sequence ID" value="NZ_JACVFC010000001.1"/>
</dbReference>
<keyword evidence="1" id="KW-1133">Transmembrane helix</keyword>
<dbReference type="PANTHER" id="PTHR30273:SF2">
    <property type="entry name" value="PROTEIN FECR"/>
    <property type="match status" value="1"/>
</dbReference>
<keyword evidence="5" id="KW-1185">Reference proteome</keyword>